<evidence type="ECO:0000313" key="9">
    <source>
        <dbReference type="EMBL" id="ORY32303.1"/>
    </source>
</evidence>
<keyword evidence="3 8" id="KW-1133">Transmembrane helix</keyword>
<feature type="transmembrane region" description="Helical" evidence="8">
    <location>
        <begin position="54"/>
        <end position="75"/>
    </location>
</feature>
<sequence length="280" mass="31178">MSIACWIVVYTPQIWENFQLKSGEGLSVTFIVLWLLGDITNLIGGAMAKLLPTMIILALYYTICDLILLFQVYYYRRLASRSSSSSQIQQQDTTTSDSETSPLLATSTSTSTPTHSTQPKPFLPPYLEYPLLLLFVLGAGVVAWFLTSGEPDEISIPEKPPVELEWRSQLLGYTSAVLYLGSRVPQIAHNYKTRCAGLSLAMFFFSISGNITYVMSILLTSLEPRYILANASWLAGSGLTIFLDLFVLAQFAVYAYQDKKLASEGKVFADDEERIDERTA</sequence>
<dbReference type="SMART" id="SM00679">
    <property type="entry name" value="CTNS"/>
    <property type="match status" value="2"/>
</dbReference>
<comment type="subcellular location">
    <subcellularLocation>
        <location evidence="1">Membrane</location>
        <topology evidence="1">Multi-pass membrane protein</topology>
    </subcellularLocation>
</comment>
<evidence type="ECO:0000256" key="4">
    <source>
        <dbReference type="ARBA" id="ARBA00023136"/>
    </source>
</evidence>
<dbReference type="PANTHER" id="PTHR16201:SF44">
    <property type="entry name" value="SEVEN TRANSMEMBRANE PROTEIN 1"/>
    <property type="match status" value="1"/>
</dbReference>
<evidence type="ECO:0000256" key="1">
    <source>
        <dbReference type="ARBA" id="ARBA00004141"/>
    </source>
</evidence>
<dbReference type="InterPro" id="IPR051415">
    <property type="entry name" value="LAAT-1"/>
</dbReference>
<keyword evidence="10" id="KW-1185">Reference proteome</keyword>
<dbReference type="EMBL" id="MCFC01000010">
    <property type="protein sequence ID" value="ORY32303.1"/>
    <property type="molecule type" value="Genomic_DNA"/>
</dbReference>
<evidence type="ECO:0000256" key="2">
    <source>
        <dbReference type="ARBA" id="ARBA00022692"/>
    </source>
</evidence>
<keyword evidence="4 8" id="KW-0472">Membrane</keyword>
<dbReference type="GO" id="GO:0015174">
    <property type="term" value="F:basic amino acid transmembrane transporter activity"/>
    <property type="evidence" value="ECO:0007669"/>
    <property type="project" value="UniProtKB-ARBA"/>
</dbReference>
<evidence type="ECO:0000313" key="10">
    <source>
        <dbReference type="Proteomes" id="UP000193986"/>
    </source>
</evidence>
<evidence type="ECO:0000256" key="3">
    <source>
        <dbReference type="ARBA" id="ARBA00022989"/>
    </source>
</evidence>
<dbReference type="GO" id="GO:0034486">
    <property type="term" value="P:vacuolar transmembrane transport"/>
    <property type="evidence" value="ECO:0007669"/>
    <property type="project" value="UniProtKB-ARBA"/>
</dbReference>
<evidence type="ECO:0000256" key="5">
    <source>
        <dbReference type="ARBA" id="ARBA00038039"/>
    </source>
</evidence>
<keyword evidence="2 8" id="KW-0812">Transmembrane</keyword>
<dbReference type="Pfam" id="PF04193">
    <property type="entry name" value="PQ-loop"/>
    <property type="match status" value="2"/>
</dbReference>
<name>A0A1Y2BBU2_9TREE</name>
<comment type="similarity">
    <text evidence="5">Belongs to the laat-1 family.</text>
</comment>
<feature type="transmembrane region" description="Helical" evidence="8">
    <location>
        <begin position="231"/>
        <end position="256"/>
    </location>
</feature>
<dbReference type="FunFam" id="1.20.1280.290:FF:000009">
    <property type="entry name" value="PQ loop repeat family protein"/>
    <property type="match status" value="1"/>
</dbReference>
<dbReference type="AlphaFoldDB" id="A0A1Y2BBU2"/>
<feature type="region of interest" description="Disordered" evidence="7">
    <location>
        <begin position="86"/>
        <end position="118"/>
    </location>
</feature>
<feature type="transmembrane region" description="Helical" evidence="8">
    <location>
        <begin position="196"/>
        <end position="219"/>
    </location>
</feature>
<dbReference type="Gene3D" id="1.20.1280.290">
    <property type="match status" value="2"/>
</dbReference>
<proteinExistence type="inferred from homology"/>
<gene>
    <name evidence="9" type="ORF">BCR39DRAFT_46192</name>
</gene>
<accession>A0A1Y2BBU2</accession>
<protein>
    <submittedName>
        <fullName evidence="9">PQ loop repeat-domain-containing protein</fullName>
    </submittedName>
</protein>
<evidence type="ECO:0000256" key="6">
    <source>
        <dbReference type="ARBA" id="ARBA00050768"/>
    </source>
</evidence>
<comment type="caution">
    <text evidence="9">The sequence shown here is derived from an EMBL/GenBank/DDBJ whole genome shotgun (WGS) entry which is preliminary data.</text>
</comment>
<dbReference type="GO" id="GO:0098852">
    <property type="term" value="C:lytic vacuole membrane"/>
    <property type="evidence" value="ECO:0007669"/>
    <property type="project" value="UniProtKB-ARBA"/>
</dbReference>
<dbReference type="InParanoid" id="A0A1Y2BBU2"/>
<feature type="transmembrane region" description="Helical" evidence="8">
    <location>
        <begin position="26"/>
        <end position="48"/>
    </location>
</feature>
<evidence type="ECO:0000256" key="8">
    <source>
        <dbReference type="SAM" id="Phobius"/>
    </source>
</evidence>
<evidence type="ECO:0000256" key="7">
    <source>
        <dbReference type="SAM" id="MobiDB-lite"/>
    </source>
</evidence>
<reference evidence="9 10" key="1">
    <citation type="submission" date="2016-07" db="EMBL/GenBank/DDBJ databases">
        <title>Pervasive Adenine N6-methylation of Active Genes in Fungi.</title>
        <authorList>
            <consortium name="DOE Joint Genome Institute"/>
            <person name="Mondo S.J."/>
            <person name="Dannebaum R.O."/>
            <person name="Kuo R.C."/>
            <person name="Labutti K."/>
            <person name="Haridas S."/>
            <person name="Kuo A."/>
            <person name="Salamov A."/>
            <person name="Ahrendt S.R."/>
            <person name="Lipzen A."/>
            <person name="Sullivan W."/>
            <person name="Andreopoulos W.B."/>
            <person name="Clum A."/>
            <person name="Lindquist E."/>
            <person name="Daum C."/>
            <person name="Ramamoorthy G.K."/>
            <person name="Gryganskyi A."/>
            <person name="Culley D."/>
            <person name="Magnuson J.K."/>
            <person name="James T.Y."/>
            <person name="O'Malley M.A."/>
            <person name="Stajich J.E."/>
            <person name="Spatafora J.W."/>
            <person name="Visel A."/>
            <person name="Grigoriev I.V."/>
        </authorList>
    </citation>
    <scope>NUCLEOTIDE SEQUENCE [LARGE SCALE GENOMIC DNA]</scope>
    <source>
        <strain evidence="9 10">68-887.2</strain>
    </source>
</reference>
<dbReference type="InterPro" id="IPR006603">
    <property type="entry name" value="PQ-loop_rpt"/>
</dbReference>
<dbReference type="Proteomes" id="UP000193986">
    <property type="component" value="Unassembled WGS sequence"/>
</dbReference>
<comment type="catalytic activity">
    <reaction evidence="6">
        <text>L-histidine(out) + L-arginine(in) = L-histidine(in) + L-arginine(out)</text>
        <dbReference type="Rhea" id="RHEA:71063"/>
        <dbReference type="ChEBI" id="CHEBI:32682"/>
        <dbReference type="ChEBI" id="CHEBI:57595"/>
    </reaction>
</comment>
<dbReference type="FunFam" id="1.20.1280.290:FF:000012">
    <property type="entry name" value="Vacuolar membrane PQ loop repeat protein"/>
    <property type="match status" value="1"/>
</dbReference>
<organism evidence="9 10">
    <name type="scientific">Naematelia encephala</name>
    <dbReference type="NCBI Taxonomy" id="71784"/>
    <lineage>
        <taxon>Eukaryota</taxon>
        <taxon>Fungi</taxon>
        <taxon>Dikarya</taxon>
        <taxon>Basidiomycota</taxon>
        <taxon>Agaricomycotina</taxon>
        <taxon>Tremellomycetes</taxon>
        <taxon>Tremellales</taxon>
        <taxon>Naemateliaceae</taxon>
        <taxon>Naematelia</taxon>
    </lineage>
</organism>
<dbReference type="PANTHER" id="PTHR16201">
    <property type="entry name" value="SEVEN TRANSMEMBRANE PROTEIN 1-RELATED"/>
    <property type="match status" value="1"/>
</dbReference>
<dbReference type="OrthoDB" id="8048523at2759"/>